<keyword evidence="6" id="KW-1185">Reference proteome</keyword>
<reference evidence="5 6" key="1">
    <citation type="submission" date="2021-12" db="EMBL/GenBank/DDBJ databases">
        <title>Siccirubricoccus leaddurans sp. nov., a high concentration Zn2+ tolerance bacterium.</title>
        <authorList>
            <person name="Cao Y."/>
        </authorList>
    </citation>
    <scope>NUCLEOTIDE SEQUENCE [LARGE SCALE GENOMIC DNA]</scope>
    <source>
        <strain evidence="5 6">KC 17139</strain>
    </source>
</reference>
<accession>A0ABT1CYF7</accession>
<dbReference type="CDD" id="cd06340">
    <property type="entry name" value="PBP1_ABC_ligand_binding-like"/>
    <property type="match status" value="1"/>
</dbReference>
<evidence type="ECO:0000259" key="4">
    <source>
        <dbReference type="Pfam" id="PF13458"/>
    </source>
</evidence>
<keyword evidence="2 3" id="KW-0732">Signal</keyword>
<dbReference type="InterPro" id="IPR028081">
    <property type="entry name" value="Leu-bd"/>
</dbReference>
<dbReference type="PROSITE" id="PS51318">
    <property type="entry name" value="TAT"/>
    <property type="match status" value="1"/>
</dbReference>
<dbReference type="PANTHER" id="PTHR47151">
    <property type="entry name" value="LEU/ILE/VAL-BINDING ABC TRANSPORTER SUBUNIT"/>
    <property type="match status" value="1"/>
</dbReference>
<evidence type="ECO:0000313" key="6">
    <source>
        <dbReference type="Proteomes" id="UP001523392"/>
    </source>
</evidence>
<evidence type="ECO:0000256" key="1">
    <source>
        <dbReference type="ARBA" id="ARBA00010062"/>
    </source>
</evidence>
<evidence type="ECO:0000256" key="2">
    <source>
        <dbReference type="ARBA" id="ARBA00022729"/>
    </source>
</evidence>
<sequence>MTGIARRPLLGSLAALGAGRAIAQQAPTPAPANELRLGALYPVTGPLALLGDESFRGLELAVEERNASGGLLGRSIRLVKGDAQDQAQALAEVKRLAAEAKVGAIFGTFASALSFAATQASELAGLPYFELGAIADAITERGFRFVFRTCPRAADFAREGVNAIPDALAPLLGAPPEGLKLAILHEDGLYGQSLGTAQEAQAKARGLTLLERMAYPLRSTDMAALVQRLRGLGAEVVLHTGYQNDILLFYRALREAGWRPRMVIGGGAGYSLTDTARAIGPEFEGTMNVDVTQFAVNERAAPGAAAFAELYQRRYGSEPRSGHSLANFAGARIAFEAMQRGGSLDKDRLRTALLSSDIAEGGTPTGWGARFDEKGQNQRARPSLLQWQGGRLVTVAPAEAAVAVLQGRLGARG</sequence>
<dbReference type="Proteomes" id="UP001523392">
    <property type="component" value="Unassembled WGS sequence"/>
</dbReference>
<feature type="domain" description="Leucine-binding protein" evidence="4">
    <location>
        <begin position="35"/>
        <end position="380"/>
    </location>
</feature>
<dbReference type="InterPro" id="IPR006311">
    <property type="entry name" value="TAT_signal"/>
</dbReference>
<dbReference type="Gene3D" id="3.40.50.2300">
    <property type="match status" value="2"/>
</dbReference>
<feature type="chain" id="PRO_5045724379" evidence="3">
    <location>
        <begin position="24"/>
        <end position="413"/>
    </location>
</feature>
<dbReference type="EMBL" id="JAFIRR010000006">
    <property type="protein sequence ID" value="MCO6414702.1"/>
    <property type="molecule type" value="Genomic_DNA"/>
</dbReference>
<protein>
    <submittedName>
        <fullName evidence="5">ABC transporter substrate-binding protein</fullName>
    </submittedName>
</protein>
<proteinExistence type="inferred from homology"/>
<gene>
    <name evidence="5" type="ORF">JYK14_00715</name>
</gene>
<comment type="caution">
    <text evidence="5">The sequence shown here is derived from an EMBL/GenBank/DDBJ whole genome shotgun (WGS) entry which is preliminary data.</text>
</comment>
<dbReference type="SUPFAM" id="SSF53822">
    <property type="entry name" value="Periplasmic binding protein-like I"/>
    <property type="match status" value="1"/>
</dbReference>
<dbReference type="PANTHER" id="PTHR47151:SF2">
    <property type="entry name" value="AMINO ACID BINDING PROTEIN"/>
    <property type="match status" value="1"/>
</dbReference>
<evidence type="ECO:0000313" key="5">
    <source>
        <dbReference type="EMBL" id="MCO6414702.1"/>
    </source>
</evidence>
<evidence type="ECO:0000256" key="3">
    <source>
        <dbReference type="SAM" id="SignalP"/>
    </source>
</evidence>
<dbReference type="InterPro" id="IPR028082">
    <property type="entry name" value="Peripla_BP_I"/>
</dbReference>
<comment type="similarity">
    <text evidence="1">Belongs to the leucine-binding protein family.</text>
</comment>
<name>A0ABT1CYF7_9PROT</name>
<organism evidence="5 6">
    <name type="scientific">Siccirubricoccus soli</name>
    <dbReference type="NCBI Taxonomy" id="2899147"/>
    <lineage>
        <taxon>Bacteria</taxon>
        <taxon>Pseudomonadati</taxon>
        <taxon>Pseudomonadota</taxon>
        <taxon>Alphaproteobacteria</taxon>
        <taxon>Acetobacterales</taxon>
        <taxon>Roseomonadaceae</taxon>
        <taxon>Siccirubricoccus</taxon>
    </lineage>
</organism>
<feature type="signal peptide" evidence="3">
    <location>
        <begin position="1"/>
        <end position="23"/>
    </location>
</feature>
<dbReference type="Pfam" id="PF13458">
    <property type="entry name" value="Peripla_BP_6"/>
    <property type="match status" value="1"/>
</dbReference>
<dbReference type="RefSeq" id="WP_252951292.1">
    <property type="nucleotide sequence ID" value="NZ_JAFIRR010000006.1"/>
</dbReference>